<accession>A0A370TYW1</accession>
<dbReference type="AlphaFoldDB" id="A0A370TYW1"/>
<feature type="region of interest" description="Disordered" evidence="1">
    <location>
        <begin position="110"/>
        <end position="129"/>
    </location>
</feature>
<sequence length="275" mass="30152">MSTSESAPPQHGRRLCHNINVGLLHTATASGAGMPRNTGAAVPKEKRSVLSFLGRALLRMSFVESGFSSVLQHLGCRRDVWVRGRASLEWLCGRRPMAFQKSPEIASSTFRQNQRQRMSNSGRPFSSPDFLLTQTSRKDGGIPILTPQARRVSCLFSSSQGRPERLLDAGSRTSPASPAPASLHETDTAKRKKGKKGKGCRISRARSYPLEPESGEAPKLFMQEGPVLVAKNGQEIQCCPVQHLEVEQTATPGRCRAMQMPARSVTGPRSEYDQR</sequence>
<feature type="compositionally biased region" description="Polar residues" evidence="1">
    <location>
        <begin position="110"/>
        <end position="124"/>
    </location>
</feature>
<dbReference type="EMBL" id="NPIC01000001">
    <property type="protein sequence ID" value="RDL40701.1"/>
    <property type="molecule type" value="Genomic_DNA"/>
</dbReference>
<proteinExistence type="predicted"/>
<organism evidence="2 3">
    <name type="scientific">Venustampulla echinocandica</name>
    <dbReference type="NCBI Taxonomy" id="2656787"/>
    <lineage>
        <taxon>Eukaryota</taxon>
        <taxon>Fungi</taxon>
        <taxon>Dikarya</taxon>
        <taxon>Ascomycota</taxon>
        <taxon>Pezizomycotina</taxon>
        <taxon>Leotiomycetes</taxon>
        <taxon>Helotiales</taxon>
        <taxon>Pleuroascaceae</taxon>
        <taxon>Venustampulla</taxon>
    </lineage>
</organism>
<dbReference type="Proteomes" id="UP000254866">
    <property type="component" value="Unassembled WGS sequence"/>
</dbReference>
<gene>
    <name evidence="2" type="ORF">BP5553_00680</name>
</gene>
<evidence type="ECO:0000313" key="2">
    <source>
        <dbReference type="EMBL" id="RDL40701.1"/>
    </source>
</evidence>
<comment type="caution">
    <text evidence="2">The sequence shown here is derived from an EMBL/GenBank/DDBJ whole genome shotgun (WGS) entry which is preliminary data.</text>
</comment>
<evidence type="ECO:0000256" key="1">
    <source>
        <dbReference type="SAM" id="MobiDB-lite"/>
    </source>
</evidence>
<dbReference type="GeneID" id="43593529"/>
<name>A0A370TYW1_9HELO</name>
<keyword evidence="3" id="KW-1185">Reference proteome</keyword>
<feature type="region of interest" description="Disordered" evidence="1">
    <location>
        <begin position="164"/>
        <end position="201"/>
    </location>
</feature>
<feature type="compositionally biased region" description="Basic residues" evidence="1">
    <location>
        <begin position="190"/>
        <end position="201"/>
    </location>
</feature>
<reference evidence="2 3" key="1">
    <citation type="journal article" date="2018" name="IMA Fungus">
        <title>IMA Genome-F 9: Draft genome sequence of Annulohypoxylon stygium, Aspergillus mulundensis, Berkeleyomyces basicola (syn. Thielaviopsis basicola), Ceratocystis smalleyi, two Cercospora beticola strains, Coleophoma cylindrospora, Fusarium fracticaudum, Phialophora cf. hyalina, and Morchella septimelata.</title>
        <authorList>
            <person name="Wingfield B.D."/>
            <person name="Bills G.F."/>
            <person name="Dong Y."/>
            <person name="Huang W."/>
            <person name="Nel W.J."/>
            <person name="Swalarsk-Parry B.S."/>
            <person name="Vaghefi N."/>
            <person name="Wilken P.M."/>
            <person name="An Z."/>
            <person name="de Beer Z.W."/>
            <person name="De Vos L."/>
            <person name="Chen L."/>
            <person name="Duong T.A."/>
            <person name="Gao Y."/>
            <person name="Hammerbacher A."/>
            <person name="Kikkert J.R."/>
            <person name="Li Y."/>
            <person name="Li H."/>
            <person name="Li K."/>
            <person name="Li Q."/>
            <person name="Liu X."/>
            <person name="Ma X."/>
            <person name="Naidoo K."/>
            <person name="Pethybridge S.J."/>
            <person name="Sun J."/>
            <person name="Steenkamp E.T."/>
            <person name="van der Nest M.A."/>
            <person name="van Wyk S."/>
            <person name="Wingfield M.J."/>
            <person name="Xiong C."/>
            <person name="Yue Q."/>
            <person name="Zhang X."/>
        </authorList>
    </citation>
    <scope>NUCLEOTIDE SEQUENCE [LARGE SCALE GENOMIC DNA]</scope>
    <source>
        <strain evidence="2 3">BP 5553</strain>
    </source>
</reference>
<dbReference type="RefSeq" id="XP_031873357.1">
    <property type="nucleotide sequence ID" value="XM_032009303.1"/>
</dbReference>
<protein>
    <submittedName>
        <fullName evidence="2">Uncharacterized protein</fullName>
    </submittedName>
</protein>
<evidence type="ECO:0000313" key="3">
    <source>
        <dbReference type="Proteomes" id="UP000254866"/>
    </source>
</evidence>
<feature type="region of interest" description="Disordered" evidence="1">
    <location>
        <begin position="255"/>
        <end position="275"/>
    </location>
</feature>